<evidence type="ECO:0000313" key="2">
    <source>
        <dbReference type="Proteomes" id="UP000468581"/>
    </source>
</evidence>
<proteinExistence type="predicted"/>
<evidence type="ECO:0008006" key="3">
    <source>
        <dbReference type="Google" id="ProtNLM"/>
    </source>
</evidence>
<organism evidence="1 2">
    <name type="scientific">Leptobacterium flavescens</name>
    <dbReference type="NCBI Taxonomy" id="472055"/>
    <lineage>
        <taxon>Bacteria</taxon>
        <taxon>Pseudomonadati</taxon>
        <taxon>Bacteroidota</taxon>
        <taxon>Flavobacteriia</taxon>
        <taxon>Flavobacteriales</taxon>
        <taxon>Flavobacteriaceae</taxon>
        <taxon>Leptobacterium</taxon>
    </lineage>
</organism>
<sequence length="127" mass="14822">MPLYLKSIEIFKLCRSLASYTSENKEEPSYDKQSALRDYYADYLISDAVMLTSNVAAAANTNVYRLRLKRSQLIKKVVANILENCDRLERSKLKEVAFLNMLRKETKLFRKQFIEWMNKSTQVSPGK</sequence>
<name>A0A6P0USD1_9FLAO</name>
<dbReference type="EMBL" id="JAABOO010000004">
    <property type="protein sequence ID" value="NER15430.1"/>
    <property type="molecule type" value="Genomic_DNA"/>
</dbReference>
<protein>
    <recommendedName>
        <fullName evidence="3">Four helix bundle protein</fullName>
    </recommendedName>
</protein>
<gene>
    <name evidence="1" type="ORF">GWK08_18395</name>
</gene>
<accession>A0A6P0USD1</accession>
<dbReference type="RefSeq" id="WP_163608704.1">
    <property type="nucleotide sequence ID" value="NZ_JAABOO010000004.1"/>
</dbReference>
<dbReference type="Proteomes" id="UP000468581">
    <property type="component" value="Unassembled WGS sequence"/>
</dbReference>
<evidence type="ECO:0000313" key="1">
    <source>
        <dbReference type="EMBL" id="NER15430.1"/>
    </source>
</evidence>
<keyword evidence="2" id="KW-1185">Reference proteome</keyword>
<comment type="caution">
    <text evidence="1">The sequence shown here is derived from an EMBL/GenBank/DDBJ whole genome shotgun (WGS) entry which is preliminary data.</text>
</comment>
<reference evidence="1 2" key="1">
    <citation type="submission" date="2020-01" db="EMBL/GenBank/DDBJ databases">
        <title>Leptobacterium flavescens.</title>
        <authorList>
            <person name="Wang G."/>
        </authorList>
    </citation>
    <scope>NUCLEOTIDE SEQUENCE [LARGE SCALE GENOMIC DNA]</scope>
    <source>
        <strain evidence="1 2">KCTC 22160</strain>
    </source>
</reference>
<dbReference type="AlphaFoldDB" id="A0A6P0USD1"/>